<evidence type="ECO:0000259" key="3">
    <source>
        <dbReference type="Pfam" id="PF13458"/>
    </source>
</evidence>
<accession>A0A291QWX4</accession>
<proteinExistence type="inferred from homology"/>
<evidence type="ECO:0000313" key="5">
    <source>
        <dbReference type="Proteomes" id="UP000220133"/>
    </source>
</evidence>
<feature type="domain" description="Leucine-binding protein" evidence="3">
    <location>
        <begin position="4"/>
        <end position="336"/>
    </location>
</feature>
<reference evidence="4 5" key="1">
    <citation type="submission" date="2017-10" db="EMBL/GenBank/DDBJ databases">
        <title>Paenichitinophaga pekingensis gen. nov., sp. nov., isolated from activated sludge.</title>
        <authorList>
            <person name="Jin D."/>
            <person name="Kong X."/>
            <person name="Deng Y."/>
            <person name="Bai Z."/>
        </authorList>
    </citation>
    <scope>NUCLEOTIDE SEQUENCE [LARGE SCALE GENOMIC DNA]</scope>
    <source>
        <strain evidence="4 5">13</strain>
    </source>
</reference>
<dbReference type="InterPro" id="IPR028082">
    <property type="entry name" value="Peripla_BP_I"/>
</dbReference>
<sequence>MQRPIKIGFLTPYSSVYPYYHHHITTAWMIGMGVTAPQNSPLQFIYEYAGNGSMRMTQQAIKKLQFIDQVDVFSGLISYKALPEIFSFIDKQHRPSFFFDMGEYIPSAKHLNPNTFLASHQLWQSQFALGHWAQKQFGDAGHIVLPLYESGYHLNSAFTNGAQAAGGTAVHLTVLHDYPGHQPGTAINYEPFFESLVKTQPPYVHAIFSGNQGTDFLKLWISKGFHKKIPLVVIETMAYDDVLADIAHIDMQFYSSMMWNRDDETPLNQSFVKPFEQLTGQKANIYALLGYEAGLAWKEVLPYALKQDWSTVTSLLHREVIQSPRGTRSFSLESGNGLPSTQIIKVNVEFNKTQRIIVEQGKGKIFADKDFESIHEYSVSGWQNPFLCI</sequence>
<evidence type="ECO:0000256" key="2">
    <source>
        <dbReference type="ARBA" id="ARBA00022729"/>
    </source>
</evidence>
<dbReference type="EMBL" id="CP023777">
    <property type="protein sequence ID" value="ATL48363.1"/>
    <property type="molecule type" value="Genomic_DNA"/>
</dbReference>
<dbReference type="PANTHER" id="PTHR30483">
    <property type="entry name" value="LEUCINE-SPECIFIC-BINDING PROTEIN"/>
    <property type="match status" value="1"/>
</dbReference>
<organism evidence="4 5">
    <name type="scientific">Chitinophaga caeni</name>
    <dbReference type="NCBI Taxonomy" id="2029983"/>
    <lineage>
        <taxon>Bacteria</taxon>
        <taxon>Pseudomonadati</taxon>
        <taxon>Bacteroidota</taxon>
        <taxon>Chitinophagia</taxon>
        <taxon>Chitinophagales</taxon>
        <taxon>Chitinophagaceae</taxon>
        <taxon>Chitinophaga</taxon>
    </lineage>
</organism>
<name>A0A291QWX4_9BACT</name>
<dbReference type="InterPro" id="IPR028081">
    <property type="entry name" value="Leu-bd"/>
</dbReference>
<protein>
    <recommendedName>
        <fullName evidence="3">Leucine-binding protein domain-containing protein</fullName>
    </recommendedName>
</protein>
<dbReference type="RefSeq" id="WP_098194737.1">
    <property type="nucleotide sequence ID" value="NZ_CP023777.1"/>
</dbReference>
<dbReference type="Gene3D" id="3.40.50.2300">
    <property type="match status" value="2"/>
</dbReference>
<comment type="similarity">
    <text evidence="1">Belongs to the leucine-binding protein family.</text>
</comment>
<dbReference type="SUPFAM" id="SSF53822">
    <property type="entry name" value="Periplasmic binding protein-like I"/>
    <property type="match status" value="1"/>
</dbReference>
<dbReference type="InterPro" id="IPR051010">
    <property type="entry name" value="BCAA_transport"/>
</dbReference>
<gene>
    <name evidence="4" type="ORF">COR50_15000</name>
</gene>
<evidence type="ECO:0000313" key="4">
    <source>
        <dbReference type="EMBL" id="ATL48363.1"/>
    </source>
</evidence>
<keyword evidence="2" id="KW-0732">Signal</keyword>
<dbReference type="OrthoDB" id="827062at2"/>
<dbReference type="PANTHER" id="PTHR30483:SF6">
    <property type="entry name" value="PERIPLASMIC BINDING PROTEIN OF ABC TRANSPORTER FOR NATURAL AMINO ACIDS"/>
    <property type="match status" value="1"/>
</dbReference>
<dbReference type="KEGG" id="cbae:COR50_15000"/>
<dbReference type="AlphaFoldDB" id="A0A291QWX4"/>
<dbReference type="Proteomes" id="UP000220133">
    <property type="component" value="Chromosome"/>
</dbReference>
<evidence type="ECO:0000256" key="1">
    <source>
        <dbReference type="ARBA" id="ARBA00010062"/>
    </source>
</evidence>
<dbReference type="Pfam" id="PF13458">
    <property type="entry name" value="Peripla_BP_6"/>
    <property type="match status" value="1"/>
</dbReference>
<keyword evidence="5" id="KW-1185">Reference proteome</keyword>